<evidence type="ECO:0000256" key="8">
    <source>
        <dbReference type="ARBA" id="ARBA00040649"/>
    </source>
</evidence>
<evidence type="ECO:0000256" key="6">
    <source>
        <dbReference type="ARBA" id="ARBA00023212"/>
    </source>
</evidence>
<dbReference type="InterPro" id="IPR001199">
    <property type="entry name" value="Cyt_B5-like_heme/steroid-bd"/>
</dbReference>
<comment type="caution">
    <text evidence="11">The sequence shown here is derived from an EMBL/GenBank/DDBJ whole genome shotgun (WGS) entry which is preliminary data.</text>
</comment>
<dbReference type="PROSITE" id="PS50255">
    <property type="entry name" value="CYTOCHROME_B5_2"/>
    <property type="match status" value="1"/>
</dbReference>
<comment type="function">
    <text evidence="9">Radial spoke stalk protein that binds heme under oxidizing conditions. Required for the coordinated beating of multiple cilia maybe by functioning in a redox signaling pathway.</text>
</comment>
<dbReference type="EMBL" id="JABFUD020000018">
    <property type="protein sequence ID" value="KAI5066452.1"/>
    <property type="molecule type" value="Genomic_DNA"/>
</dbReference>
<keyword evidence="5" id="KW-0408">Iron</keyword>
<dbReference type="SUPFAM" id="SSF55856">
    <property type="entry name" value="Cytochrome b5-like heme/steroid binding domain"/>
    <property type="match status" value="1"/>
</dbReference>
<evidence type="ECO:0000256" key="5">
    <source>
        <dbReference type="ARBA" id="ARBA00023004"/>
    </source>
</evidence>
<evidence type="ECO:0000256" key="7">
    <source>
        <dbReference type="ARBA" id="ARBA00023273"/>
    </source>
</evidence>
<dbReference type="PANTHER" id="PTHR21281">
    <property type="entry name" value="CYTOCHROME B5 DOMAIN-CONTAINING PROTEIN 1"/>
    <property type="match status" value="1"/>
</dbReference>
<accession>A0A9D4UEX0</accession>
<keyword evidence="4" id="KW-0479">Metal-binding</keyword>
<evidence type="ECO:0000256" key="4">
    <source>
        <dbReference type="ARBA" id="ARBA00022723"/>
    </source>
</evidence>
<evidence type="ECO:0000259" key="10">
    <source>
        <dbReference type="PROSITE" id="PS50255"/>
    </source>
</evidence>
<comment type="subcellular location">
    <subcellularLocation>
        <location evidence="1">Cytoplasm</location>
        <location evidence="1">Cytoskeleton</location>
        <location evidence="1">Cilium axoneme</location>
    </subcellularLocation>
</comment>
<evidence type="ECO:0000256" key="9">
    <source>
        <dbReference type="ARBA" id="ARBA00046139"/>
    </source>
</evidence>
<sequence>MEGRNRSGWYTAQEVRQHCLPSDCWLILLGHVLDVSPLLASNPPHLAQPLLLEAGEDISHWFDPATGDIKTYIHPITKLPTFSTPQGRFIHIPPPDCPRTDWDCSYELPWWKDKQYIIGRLSEKTRLIRIKNVLTGLEAPLEVPSEETIREILERYAKRNSHAQSYTWKGISTTHDKIFSDLNMDKTLAENGISDESNLFMSLGLASNHHIPVIHVYFNDDLTPL</sequence>
<keyword evidence="2" id="KW-0963">Cytoplasm</keyword>
<protein>
    <recommendedName>
        <fullName evidence="8">Cytochrome b5 domain-containing protein 1</fullName>
    </recommendedName>
</protein>
<keyword evidence="6" id="KW-0206">Cytoskeleton</keyword>
<dbReference type="AlphaFoldDB" id="A0A9D4UEX0"/>
<proteinExistence type="predicted"/>
<dbReference type="OrthoDB" id="1876471at2759"/>
<dbReference type="PANTHER" id="PTHR21281:SF0">
    <property type="entry name" value="CYTOCHROME B5 DOMAIN-CONTAINING PROTEIN 1"/>
    <property type="match status" value="1"/>
</dbReference>
<dbReference type="SMART" id="SM01117">
    <property type="entry name" value="Cyt-b5"/>
    <property type="match status" value="1"/>
</dbReference>
<evidence type="ECO:0000256" key="1">
    <source>
        <dbReference type="ARBA" id="ARBA00004430"/>
    </source>
</evidence>
<dbReference type="Proteomes" id="UP000886520">
    <property type="component" value="Chromosome 18"/>
</dbReference>
<evidence type="ECO:0000313" key="11">
    <source>
        <dbReference type="EMBL" id="KAI5066452.1"/>
    </source>
</evidence>
<evidence type="ECO:0000256" key="2">
    <source>
        <dbReference type="ARBA" id="ARBA00022490"/>
    </source>
</evidence>
<evidence type="ECO:0000313" key="12">
    <source>
        <dbReference type="Proteomes" id="UP000886520"/>
    </source>
</evidence>
<dbReference type="InterPro" id="IPR036400">
    <property type="entry name" value="Cyt_B5-like_heme/steroid_sf"/>
</dbReference>
<organism evidence="11 12">
    <name type="scientific">Adiantum capillus-veneris</name>
    <name type="common">Maidenhair fern</name>
    <dbReference type="NCBI Taxonomy" id="13818"/>
    <lineage>
        <taxon>Eukaryota</taxon>
        <taxon>Viridiplantae</taxon>
        <taxon>Streptophyta</taxon>
        <taxon>Embryophyta</taxon>
        <taxon>Tracheophyta</taxon>
        <taxon>Polypodiopsida</taxon>
        <taxon>Polypodiidae</taxon>
        <taxon>Polypodiales</taxon>
        <taxon>Pteridineae</taxon>
        <taxon>Pteridaceae</taxon>
        <taxon>Vittarioideae</taxon>
        <taxon>Adiantum</taxon>
    </lineage>
</organism>
<reference evidence="11" key="1">
    <citation type="submission" date="2021-01" db="EMBL/GenBank/DDBJ databases">
        <title>Adiantum capillus-veneris genome.</title>
        <authorList>
            <person name="Fang Y."/>
            <person name="Liao Q."/>
        </authorList>
    </citation>
    <scope>NUCLEOTIDE SEQUENCE</scope>
    <source>
        <strain evidence="11">H3</strain>
        <tissue evidence="11">Leaf</tissue>
    </source>
</reference>
<gene>
    <name evidence="11" type="ORF">GOP47_0019076</name>
</gene>
<feature type="domain" description="Cytochrome b5 heme-binding" evidence="10">
    <location>
        <begin position="7"/>
        <end position="122"/>
    </location>
</feature>
<dbReference type="InterPro" id="IPR052320">
    <property type="entry name" value="Cytochrome_b5_domain"/>
</dbReference>
<name>A0A9D4UEX0_ADICA</name>
<dbReference type="Pfam" id="PF00173">
    <property type="entry name" value="Cyt-b5"/>
    <property type="match status" value="1"/>
</dbReference>
<keyword evidence="3" id="KW-0349">Heme</keyword>
<dbReference type="GO" id="GO:0046872">
    <property type="term" value="F:metal ion binding"/>
    <property type="evidence" value="ECO:0007669"/>
    <property type="project" value="UniProtKB-KW"/>
</dbReference>
<dbReference type="GO" id="GO:0005930">
    <property type="term" value="C:axoneme"/>
    <property type="evidence" value="ECO:0007669"/>
    <property type="project" value="UniProtKB-SubCell"/>
</dbReference>
<keyword evidence="7" id="KW-0966">Cell projection</keyword>
<keyword evidence="12" id="KW-1185">Reference proteome</keyword>
<dbReference type="Gene3D" id="3.10.120.10">
    <property type="entry name" value="Cytochrome b5-like heme/steroid binding domain"/>
    <property type="match status" value="1"/>
</dbReference>
<evidence type="ECO:0000256" key="3">
    <source>
        <dbReference type="ARBA" id="ARBA00022617"/>
    </source>
</evidence>